<dbReference type="Pfam" id="PF09339">
    <property type="entry name" value="HTH_IclR"/>
    <property type="match status" value="1"/>
</dbReference>
<evidence type="ECO:0000256" key="4">
    <source>
        <dbReference type="SAM" id="MobiDB-lite"/>
    </source>
</evidence>
<keyword evidence="8" id="KW-1185">Reference proteome</keyword>
<dbReference type="InterPro" id="IPR050707">
    <property type="entry name" value="HTH_MetabolicPath_Reg"/>
</dbReference>
<dbReference type="InterPro" id="IPR029016">
    <property type="entry name" value="GAF-like_dom_sf"/>
</dbReference>
<feature type="region of interest" description="Disordered" evidence="4">
    <location>
        <begin position="238"/>
        <end position="258"/>
    </location>
</feature>
<evidence type="ECO:0000256" key="3">
    <source>
        <dbReference type="ARBA" id="ARBA00023163"/>
    </source>
</evidence>
<proteinExistence type="predicted"/>
<dbReference type="InterPro" id="IPR036388">
    <property type="entry name" value="WH-like_DNA-bd_sf"/>
</dbReference>
<sequence>MSKSDVSDLDPAAGAAEPSRRAGINAVERALGILDLFIASEGPKSLAELSKASGLVKPTVLRCLVSLEHMGYVVRSPSGGYVLGAKVMQLGRTYRASFRLDDYAVPILRELAQSSGESASFHVREHDKRLCLFRIESPQSVRDFVDLAIAFPIDDSSMGMILSGADEGQDNSVRTVFSSAGVRNAQTASMATAVLTAGGGCAGAIALTGPVNRFTVKEKKRLLPLLSEAADRLSTMLGGPRERLGRRPRLVDAQSSEI</sequence>
<dbReference type="SUPFAM" id="SSF55781">
    <property type="entry name" value="GAF domain-like"/>
    <property type="match status" value="1"/>
</dbReference>
<keyword evidence="2" id="KW-0238">DNA-binding</keyword>
<evidence type="ECO:0000313" key="8">
    <source>
        <dbReference type="Proteomes" id="UP000609531"/>
    </source>
</evidence>
<dbReference type="PROSITE" id="PS51078">
    <property type="entry name" value="ICLR_ED"/>
    <property type="match status" value="1"/>
</dbReference>
<gene>
    <name evidence="7" type="ORF">JCR33_08080</name>
</gene>
<dbReference type="AlphaFoldDB" id="A0A934IFP1"/>
<reference evidence="7" key="1">
    <citation type="submission" date="2020-12" db="EMBL/GenBank/DDBJ databases">
        <title>Bacterial taxonomy.</title>
        <authorList>
            <person name="Pan X."/>
        </authorList>
    </citation>
    <scope>NUCLEOTIDE SEQUENCE</scope>
    <source>
        <strain evidence="7">B2012</strain>
    </source>
</reference>
<keyword evidence="1" id="KW-0805">Transcription regulation</keyword>
<dbReference type="Proteomes" id="UP000609531">
    <property type="component" value="Unassembled WGS sequence"/>
</dbReference>
<dbReference type="PANTHER" id="PTHR30136:SF39">
    <property type="entry name" value="TRANSCRIPTIONAL REGULATORY PROTEIN"/>
    <property type="match status" value="1"/>
</dbReference>
<evidence type="ECO:0000256" key="2">
    <source>
        <dbReference type="ARBA" id="ARBA00023125"/>
    </source>
</evidence>
<dbReference type="Gene3D" id="1.10.10.10">
    <property type="entry name" value="Winged helix-like DNA-binding domain superfamily/Winged helix DNA-binding domain"/>
    <property type="match status" value="1"/>
</dbReference>
<dbReference type="Gene3D" id="3.30.450.40">
    <property type="match status" value="2"/>
</dbReference>
<feature type="domain" description="HTH iclR-type" evidence="5">
    <location>
        <begin position="24"/>
        <end position="85"/>
    </location>
</feature>
<name>A0A934IFP1_9HYPH</name>
<dbReference type="InterPro" id="IPR014757">
    <property type="entry name" value="Tscrpt_reg_IclR_C"/>
</dbReference>
<evidence type="ECO:0000313" key="7">
    <source>
        <dbReference type="EMBL" id="MBJ3775638.1"/>
    </source>
</evidence>
<dbReference type="RefSeq" id="WP_198881544.1">
    <property type="nucleotide sequence ID" value="NZ_JAEKJA010000006.1"/>
</dbReference>
<dbReference type="SUPFAM" id="SSF46785">
    <property type="entry name" value="Winged helix' DNA-binding domain"/>
    <property type="match status" value="1"/>
</dbReference>
<evidence type="ECO:0000259" key="5">
    <source>
        <dbReference type="PROSITE" id="PS51077"/>
    </source>
</evidence>
<dbReference type="InterPro" id="IPR005471">
    <property type="entry name" value="Tscrpt_reg_IclR_N"/>
</dbReference>
<dbReference type="GO" id="GO:0045892">
    <property type="term" value="P:negative regulation of DNA-templated transcription"/>
    <property type="evidence" value="ECO:0007669"/>
    <property type="project" value="TreeGrafter"/>
</dbReference>
<keyword evidence="3" id="KW-0804">Transcription</keyword>
<dbReference type="SMART" id="SM00346">
    <property type="entry name" value="HTH_ICLR"/>
    <property type="match status" value="1"/>
</dbReference>
<dbReference type="InterPro" id="IPR036390">
    <property type="entry name" value="WH_DNA-bd_sf"/>
</dbReference>
<organism evidence="7 8">
    <name type="scientific">Acuticoccus mangrovi</name>
    <dbReference type="NCBI Taxonomy" id="2796142"/>
    <lineage>
        <taxon>Bacteria</taxon>
        <taxon>Pseudomonadati</taxon>
        <taxon>Pseudomonadota</taxon>
        <taxon>Alphaproteobacteria</taxon>
        <taxon>Hyphomicrobiales</taxon>
        <taxon>Amorphaceae</taxon>
        <taxon>Acuticoccus</taxon>
    </lineage>
</organism>
<protein>
    <submittedName>
        <fullName evidence="7">Helix-turn-helix domain-containing protein</fullName>
    </submittedName>
</protein>
<dbReference type="EMBL" id="JAEKJA010000006">
    <property type="protein sequence ID" value="MBJ3775638.1"/>
    <property type="molecule type" value="Genomic_DNA"/>
</dbReference>
<dbReference type="PANTHER" id="PTHR30136">
    <property type="entry name" value="HELIX-TURN-HELIX TRANSCRIPTIONAL REGULATOR, ICLR FAMILY"/>
    <property type="match status" value="1"/>
</dbReference>
<evidence type="ECO:0000259" key="6">
    <source>
        <dbReference type="PROSITE" id="PS51078"/>
    </source>
</evidence>
<comment type="caution">
    <text evidence="7">The sequence shown here is derived from an EMBL/GenBank/DDBJ whole genome shotgun (WGS) entry which is preliminary data.</text>
</comment>
<dbReference type="GO" id="GO:0003677">
    <property type="term" value="F:DNA binding"/>
    <property type="evidence" value="ECO:0007669"/>
    <property type="project" value="UniProtKB-KW"/>
</dbReference>
<dbReference type="PROSITE" id="PS51077">
    <property type="entry name" value="HTH_ICLR"/>
    <property type="match status" value="1"/>
</dbReference>
<evidence type="ECO:0000256" key="1">
    <source>
        <dbReference type="ARBA" id="ARBA00023015"/>
    </source>
</evidence>
<accession>A0A934IFP1</accession>
<dbReference type="GO" id="GO:0003700">
    <property type="term" value="F:DNA-binding transcription factor activity"/>
    <property type="evidence" value="ECO:0007669"/>
    <property type="project" value="TreeGrafter"/>
</dbReference>
<feature type="domain" description="IclR-ED" evidence="6">
    <location>
        <begin position="86"/>
        <end position="239"/>
    </location>
</feature>